<dbReference type="NCBIfam" id="TIGR03086">
    <property type="entry name" value="TIGR03086 family metal-binding protein"/>
    <property type="match status" value="1"/>
</dbReference>
<dbReference type="Gene3D" id="1.20.120.450">
    <property type="entry name" value="dinb family like domain"/>
    <property type="match status" value="1"/>
</dbReference>
<evidence type="ECO:0000313" key="2">
    <source>
        <dbReference type="EMBL" id="GAA1552360.1"/>
    </source>
</evidence>
<dbReference type="InterPro" id="IPR024344">
    <property type="entry name" value="MDMPI_metal-binding"/>
</dbReference>
<name>A0ABP4MYF8_9ACTN</name>
<dbReference type="SUPFAM" id="SSF109854">
    <property type="entry name" value="DinB/YfiT-like putative metalloenzymes"/>
    <property type="match status" value="1"/>
</dbReference>
<reference evidence="3" key="1">
    <citation type="journal article" date="2019" name="Int. J. Syst. Evol. Microbiol.">
        <title>The Global Catalogue of Microorganisms (GCM) 10K type strain sequencing project: providing services to taxonomists for standard genome sequencing and annotation.</title>
        <authorList>
            <consortium name="The Broad Institute Genomics Platform"/>
            <consortium name="The Broad Institute Genome Sequencing Center for Infectious Disease"/>
            <person name="Wu L."/>
            <person name="Ma J."/>
        </authorList>
    </citation>
    <scope>NUCLEOTIDE SEQUENCE [LARGE SCALE GENOMIC DNA]</scope>
    <source>
        <strain evidence="3">JCM 14303</strain>
    </source>
</reference>
<dbReference type="RefSeq" id="WP_344181259.1">
    <property type="nucleotide sequence ID" value="NZ_BAAANC010000003.1"/>
</dbReference>
<comment type="caution">
    <text evidence="2">The sequence shown here is derived from an EMBL/GenBank/DDBJ whole genome shotgun (WGS) entry which is preliminary data.</text>
</comment>
<evidence type="ECO:0000259" key="1">
    <source>
        <dbReference type="Pfam" id="PF11716"/>
    </source>
</evidence>
<keyword evidence="3" id="KW-1185">Reference proteome</keyword>
<gene>
    <name evidence="2" type="ORF">GCM10009741_66100</name>
</gene>
<accession>A0ABP4MYF8</accession>
<sequence length="189" mass="20301">MDVIEMHREAGTEFVRQVEAVKPDQWTAPTPCADWDVRALVNHVVGEERWVVPLLAGRTIADVGDTLDGDLLGDDPAAAATRAAAEAQAATAEAVPVVHLSYGDEDTTEYLRQLVADLLIHGWDLAVAIGSTPHMHPEVVDEVAAWFEQRETMYRDGGAIAARVPNGPDPAARLLGAFGRDASWTARGA</sequence>
<organism evidence="2 3">
    <name type="scientific">Kribbella lupini</name>
    <dbReference type="NCBI Taxonomy" id="291602"/>
    <lineage>
        <taxon>Bacteria</taxon>
        <taxon>Bacillati</taxon>
        <taxon>Actinomycetota</taxon>
        <taxon>Actinomycetes</taxon>
        <taxon>Propionibacteriales</taxon>
        <taxon>Kribbellaceae</taxon>
        <taxon>Kribbella</taxon>
    </lineage>
</organism>
<dbReference type="Pfam" id="PF11716">
    <property type="entry name" value="MDMPI_N"/>
    <property type="match status" value="1"/>
</dbReference>
<feature type="domain" description="Mycothiol-dependent maleylpyruvate isomerase metal-binding" evidence="1">
    <location>
        <begin position="8"/>
        <end position="126"/>
    </location>
</feature>
<dbReference type="InterPro" id="IPR034660">
    <property type="entry name" value="DinB/YfiT-like"/>
</dbReference>
<dbReference type="InterPro" id="IPR017520">
    <property type="entry name" value="CHP03086"/>
</dbReference>
<dbReference type="NCBIfam" id="TIGR03083">
    <property type="entry name" value="maleylpyruvate isomerase family mycothiol-dependent enzyme"/>
    <property type="match status" value="1"/>
</dbReference>
<protein>
    <submittedName>
        <fullName evidence="2">TIGR03086 family metal-binding protein</fullName>
    </submittedName>
</protein>
<dbReference type="EMBL" id="BAAANC010000003">
    <property type="protein sequence ID" value="GAA1552360.1"/>
    <property type="molecule type" value="Genomic_DNA"/>
</dbReference>
<dbReference type="Proteomes" id="UP001500363">
    <property type="component" value="Unassembled WGS sequence"/>
</dbReference>
<proteinExistence type="predicted"/>
<dbReference type="InterPro" id="IPR017517">
    <property type="entry name" value="Maleyloyr_isom"/>
</dbReference>
<evidence type="ECO:0000313" key="3">
    <source>
        <dbReference type="Proteomes" id="UP001500363"/>
    </source>
</evidence>